<evidence type="ECO:0000313" key="1">
    <source>
        <dbReference type="EnsemblMetazoa" id="CJA33541.1"/>
    </source>
</evidence>
<reference evidence="1" key="2">
    <citation type="submission" date="2022-06" db="UniProtKB">
        <authorList>
            <consortium name="EnsemblMetazoa"/>
        </authorList>
    </citation>
    <scope>IDENTIFICATION</scope>
    <source>
        <strain evidence="1">DF5081</strain>
    </source>
</reference>
<protein>
    <submittedName>
        <fullName evidence="1">Uncharacterized protein</fullName>
    </submittedName>
</protein>
<dbReference type="AlphaFoldDB" id="A0A8R1EH21"/>
<reference evidence="2" key="1">
    <citation type="submission" date="2010-08" db="EMBL/GenBank/DDBJ databases">
        <authorList>
            <consortium name="Caenorhabditis japonica Sequencing Consortium"/>
            <person name="Wilson R.K."/>
        </authorList>
    </citation>
    <scope>NUCLEOTIDE SEQUENCE [LARGE SCALE GENOMIC DNA]</scope>
    <source>
        <strain evidence="2">DF5081</strain>
    </source>
</reference>
<dbReference type="EnsemblMetazoa" id="CJA33541.1">
    <property type="protein sequence ID" value="CJA33541.1"/>
    <property type="gene ID" value="WBGene00209388"/>
</dbReference>
<accession>A0A8R1EH21</accession>
<name>A0A8R1EH21_CAEJA</name>
<evidence type="ECO:0000313" key="2">
    <source>
        <dbReference type="Proteomes" id="UP000005237"/>
    </source>
</evidence>
<keyword evidence="2" id="KW-1185">Reference proteome</keyword>
<organism evidence="1 2">
    <name type="scientific">Caenorhabditis japonica</name>
    <dbReference type="NCBI Taxonomy" id="281687"/>
    <lineage>
        <taxon>Eukaryota</taxon>
        <taxon>Metazoa</taxon>
        <taxon>Ecdysozoa</taxon>
        <taxon>Nematoda</taxon>
        <taxon>Chromadorea</taxon>
        <taxon>Rhabditida</taxon>
        <taxon>Rhabditina</taxon>
        <taxon>Rhabditomorpha</taxon>
        <taxon>Rhabditoidea</taxon>
        <taxon>Rhabditidae</taxon>
        <taxon>Peloderinae</taxon>
        <taxon>Caenorhabditis</taxon>
    </lineage>
</organism>
<dbReference type="Proteomes" id="UP000005237">
    <property type="component" value="Unassembled WGS sequence"/>
</dbReference>
<proteinExistence type="predicted"/>
<sequence>MIQEANGVEFLRVVQFGKKGLTEQKWRYFGKGISTFYDNYSNQSLEFHVTVILQIDPDWTLDWTGLSYYE</sequence>